<dbReference type="HOGENOM" id="CLU_013207_0_0_1"/>
<dbReference type="GeneTree" id="ENSGT00390000001733"/>
<dbReference type="Pfam" id="PF09088">
    <property type="entry name" value="MIF4G_like"/>
    <property type="match status" value="1"/>
</dbReference>
<evidence type="ECO:0000256" key="6">
    <source>
        <dbReference type="ARBA" id="ARBA00023242"/>
    </source>
</evidence>
<dbReference type="FunCoup" id="F6PKJ4">
    <property type="interactions" value="1224"/>
</dbReference>
<comment type="similarity">
    <text evidence="2">Belongs to the NCBP1 family.</text>
</comment>
<dbReference type="GO" id="GO:0006406">
    <property type="term" value="P:mRNA export from nucleus"/>
    <property type="evidence" value="ECO:0000318"/>
    <property type="project" value="GO_Central"/>
</dbReference>
<dbReference type="EMBL" id="EAAA01001782">
    <property type="status" value="NOT_ANNOTATED_CDS"/>
    <property type="molecule type" value="Genomic_DNA"/>
</dbReference>
<accession>F6PKJ4</accession>
<dbReference type="SMART" id="SM00543">
    <property type="entry name" value="MIF4G"/>
    <property type="match status" value="1"/>
</dbReference>
<reference evidence="10" key="1">
    <citation type="journal article" date="2002" name="Science">
        <title>The draft genome of Ciona intestinalis: insights into chordate and vertebrate origins.</title>
        <authorList>
            <person name="Dehal P."/>
            <person name="Satou Y."/>
            <person name="Campbell R.K."/>
            <person name="Chapman J."/>
            <person name="Degnan B."/>
            <person name="De Tomaso A."/>
            <person name="Davidson B."/>
            <person name="Di Gregorio A."/>
            <person name="Gelpke M."/>
            <person name="Goodstein D.M."/>
            <person name="Harafuji N."/>
            <person name="Hastings K.E."/>
            <person name="Ho I."/>
            <person name="Hotta K."/>
            <person name="Huang W."/>
            <person name="Kawashima T."/>
            <person name="Lemaire P."/>
            <person name="Martinez D."/>
            <person name="Meinertzhagen I.A."/>
            <person name="Necula S."/>
            <person name="Nonaka M."/>
            <person name="Putnam N."/>
            <person name="Rash S."/>
            <person name="Saiga H."/>
            <person name="Satake M."/>
            <person name="Terry A."/>
            <person name="Yamada L."/>
            <person name="Wang H.G."/>
            <person name="Awazu S."/>
            <person name="Azumi K."/>
            <person name="Boore J."/>
            <person name="Branno M."/>
            <person name="Chin-Bow S."/>
            <person name="DeSantis R."/>
            <person name="Doyle S."/>
            <person name="Francino P."/>
            <person name="Keys D.N."/>
            <person name="Haga S."/>
            <person name="Hayashi H."/>
            <person name="Hino K."/>
            <person name="Imai K.S."/>
            <person name="Inaba K."/>
            <person name="Kano S."/>
            <person name="Kobayashi K."/>
            <person name="Kobayashi M."/>
            <person name="Lee B.I."/>
            <person name="Makabe K.W."/>
            <person name="Manohar C."/>
            <person name="Matassi G."/>
            <person name="Medina M."/>
            <person name="Mochizuki Y."/>
            <person name="Mount S."/>
            <person name="Morishita T."/>
            <person name="Miura S."/>
            <person name="Nakayama A."/>
            <person name="Nishizaka S."/>
            <person name="Nomoto H."/>
            <person name="Ohta F."/>
            <person name="Oishi K."/>
            <person name="Rigoutsos I."/>
            <person name="Sano M."/>
            <person name="Sasaki A."/>
            <person name="Sasakura Y."/>
            <person name="Shoguchi E."/>
            <person name="Shin-i T."/>
            <person name="Spagnuolo A."/>
            <person name="Stainier D."/>
            <person name="Suzuki M.M."/>
            <person name="Tassy O."/>
            <person name="Takatori N."/>
            <person name="Tokuoka M."/>
            <person name="Yagi K."/>
            <person name="Yoshizaki F."/>
            <person name="Wada S."/>
            <person name="Zhang C."/>
            <person name="Hyatt P.D."/>
            <person name="Larimer F."/>
            <person name="Detter C."/>
            <person name="Doggett N."/>
            <person name="Glavina T."/>
            <person name="Hawkins T."/>
            <person name="Richardson P."/>
            <person name="Lucas S."/>
            <person name="Kohara Y."/>
            <person name="Levine M."/>
            <person name="Satoh N."/>
            <person name="Rokhsar D.S."/>
        </authorList>
    </citation>
    <scope>NUCLEOTIDE SEQUENCE [LARGE SCALE GENOMIC DNA]</scope>
</reference>
<dbReference type="STRING" id="7719.ENSCINP00000018247"/>
<evidence type="ECO:0000259" key="8">
    <source>
        <dbReference type="SMART" id="SM00543"/>
    </source>
</evidence>
<name>F6PKJ4_CIOIN</name>
<dbReference type="GO" id="GO:0000184">
    <property type="term" value="P:nuclear-transcribed mRNA catabolic process, nonsense-mediated decay"/>
    <property type="evidence" value="ECO:0000318"/>
    <property type="project" value="GO_Central"/>
</dbReference>
<dbReference type="Pfam" id="PF02854">
    <property type="entry name" value="MIF4G"/>
    <property type="match status" value="1"/>
</dbReference>
<dbReference type="InterPro" id="IPR015172">
    <property type="entry name" value="MIF4G-like_typ-1"/>
</dbReference>
<keyword evidence="3" id="KW-0507">mRNA processing</keyword>
<dbReference type="GO" id="GO:0050684">
    <property type="term" value="P:regulation of mRNA processing"/>
    <property type="evidence" value="ECO:0000318"/>
    <property type="project" value="GO_Central"/>
</dbReference>
<dbReference type="Gene3D" id="1.25.40.180">
    <property type="match status" value="3"/>
</dbReference>
<feature type="domain" description="MIF4G" evidence="8">
    <location>
        <begin position="30"/>
        <end position="241"/>
    </location>
</feature>
<reference evidence="9" key="2">
    <citation type="journal article" date="2008" name="Genome Biol.">
        <title>Improved genome assembly and evidence-based global gene model set for the chordate Ciona intestinalis: new insight into intron and operon populations.</title>
        <authorList>
            <person name="Satou Y."/>
            <person name="Mineta K."/>
            <person name="Ogasawara M."/>
            <person name="Sasakura Y."/>
            <person name="Shoguchi E."/>
            <person name="Ueno K."/>
            <person name="Yamada L."/>
            <person name="Matsumoto J."/>
            <person name="Wasserscheid J."/>
            <person name="Dewar K."/>
            <person name="Wiley G.B."/>
            <person name="Macmil S.L."/>
            <person name="Roe B.A."/>
            <person name="Zeller R.W."/>
            <person name="Hastings K.E."/>
            <person name="Lemaire P."/>
            <person name="Lindquist E."/>
            <person name="Endo T."/>
            <person name="Hotta K."/>
            <person name="Inaba K."/>
        </authorList>
    </citation>
    <scope>NUCLEOTIDE SEQUENCE [LARGE SCALE GENOMIC DNA]</scope>
    <source>
        <strain evidence="9">wild type</strain>
    </source>
</reference>
<reference evidence="9" key="4">
    <citation type="submission" date="2025-09" db="UniProtKB">
        <authorList>
            <consortium name="Ensembl"/>
        </authorList>
    </citation>
    <scope>IDENTIFICATION</scope>
</reference>
<dbReference type="GO" id="GO:0005634">
    <property type="term" value="C:nucleus"/>
    <property type="evidence" value="ECO:0000318"/>
    <property type="project" value="GO_Central"/>
</dbReference>
<dbReference type="Ensembl" id="ENSCINT00000018247.3">
    <property type="protein sequence ID" value="ENSCINP00000018247.3"/>
    <property type="gene ID" value="ENSCING00000008990.3"/>
</dbReference>
<dbReference type="SUPFAM" id="SSF48371">
    <property type="entry name" value="ARM repeat"/>
    <property type="match status" value="3"/>
</dbReference>
<protein>
    <recommendedName>
        <fullName evidence="8">MIF4G domain-containing protein</fullName>
    </recommendedName>
</protein>
<dbReference type="SMR" id="F6PKJ4"/>
<dbReference type="Pfam" id="PF09090">
    <property type="entry name" value="MIF4G_like_2"/>
    <property type="match status" value="1"/>
</dbReference>
<dbReference type="GO" id="GO:0000339">
    <property type="term" value="F:RNA cap binding"/>
    <property type="evidence" value="ECO:0000318"/>
    <property type="project" value="GO_Central"/>
</dbReference>
<feature type="region of interest" description="Disordered" evidence="7">
    <location>
        <begin position="1"/>
        <end position="29"/>
    </location>
</feature>
<dbReference type="OMA" id="CAAEGLM"/>
<keyword evidence="10" id="KW-1185">Reference proteome</keyword>
<keyword evidence="5" id="KW-0508">mRNA splicing</keyword>
<dbReference type="GO" id="GO:0008380">
    <property type="term" value="P:RNA splicing"/>
    <property type="evidence" value="ECO:0007669"/>
    <property type="project" value="UniProtKB-KW"/>
</dbReference>
<evidence type="ECO:0000313" key="9">
    <source>
        <dbReference type="Ensembl" id="ENSCINP00000018247.3"/>
    </source>
</evidence>
<organism evidence="9 10">
    <name type="scientific">Ciona intestinalis</name>
    <name type="common">Transparent sea squirt</name>
    <name type="synonym">Ascidia intestinalis</name>
    <dbReference type="NCBI Taxonomy" id="7719"/>
    <lineage>
        <taxon>Eukaryota</taxon>
        <taxon>Metazoa</taxon>
        <taxon>Chordata</taxon>
        <taxon>Tunicata</taxon>
        <taxon>Ascidiacea</taxon>
        <taxon>Phlebobranchia</taxon>
        <taxon>Cionidae</taxon>
        <taxon>Ciona</taxon>
    </lineage>
</organism>
<dbReference type="PANTHER" id="PTHR12412:SF2">
    <property type="entry name" value="NUCLEAR CAP-BINDING PROTEIN SUBUNIT 1"/>
    <property type="match status" value="1"/>
</dbReference>
<keyword evidence="6" id="KW-0539">Nucleus</keyword>
<dbReference type="InterPro" id="IPR003890">
    <property type="entry name" value="MIF4G-like_typ-3"/>
</dbReference>
<dbReference type="Proteomes" id="UP000008144">
    <property type="component" value="Chromosome 3"/>
</dbReference>
<dbReference type="PANTHER" id="PTHR12412">
    <property type="entry name" value="CAP BINDING PROTEIN"/>
    <property type="match status" value="1"/>
</dbReference>
<evidence type="ECO:0000256" key="1">
    <source>
        <dbReference type="ARBA" id="ARBA00004123"/>
    </source>
</evidence>
<dbReference type="GO" id="GO:0006370">
    <property type="term" value="P:7-methylguanosine mRNA capping"/>
    <property type="evidence" value="ECO:0007669"/>
    <property type="project" value="UniProtKB-KW"/>
</dbReference>
<proteinExistence type="inferred from homology"/>
<dbReference type="AlphaFoldDB" id="F6PKJ4"/>
<dbReference type="InterPro" id="IPR027159">
    <property type="entry name" value="CBP80"/>
</dbReference>
<dbReference type="GO" id="GO:0031053">
    <property type="term" value="P:primary miRNA processing"/>
    <property type="evidence" value="ECO:0007669"/>
    <property type="project" value="UniProtKB-ARBA"/>
</dbReference>
<dbReference type="InterPro" id="IPR015174">
    <property type="entry name" value="MIF4G-like_typ-2"/>
</dbReference>
<keyword evidence="4" id="KW-0506">mRNA capping</keyword>
<dbReference type="GO" id="GO:0005846">
    <property type="term" value="C:nuclear cap binding complex"/>
    <property type="evidence" value="ECO:0000318"/>
    <property type="project" value="GO_Central"/>
</dbReference>
<reference evidence="9" key="3">
    <citation type="submission" date="2025-08" db="UniProtKB">
        <authorList>
            <consortium name="Ensembl"/>
        </authorList>
    </citation>
    <scope>IDENTIFICATION</scope>
</reference>
<comment type="subcellular location">
    <subcellularLocation>
        <location evidence="1">Nucleus</location>
    </subcellularLocation>
</comment>
<evidence type="ECO:0000313" key="10">
    <source>
        <dbReference type="Proteomes" id="UP000008144"/>
    </source>
</evidence>
<evidence type="ECO:0000256" key="4">
    <source>
        <dbReference type="ARBA" id="ARBA00023042"/>
    </source>
</evidence>
<evidence type="ECO:0000256" key="7">
    <source>
        <dbReference type="SAM" id="MobiDB-lite"/>
    </source>
</evidence>
<dbReference type="InParanoid" id="F6PKJ4"/>
<evidence type="ECO:0000256" key="2">
    <source>
        <dbReference type="ARBA" id="ARBA00007413"/>
    </source>
</evidence>
<dbReference type="GO" id="GO:0003729">
    <property type="term" value="F:mRNA binding"/>
    <property type="evidence" value="ECO:0000318"/>
    <property type="project" value="GO_Central"/>
</dbReference>
<dbReference type="InterPro" id="IPR016024">
    <property type="entry name" value="ARM-type_fold"/>
</dbReference>
<evidence type="ECO:0000256" key="5">
    <source>
        <dbReference type="ARBA" id="ARBA00023187"/>
    </source>
</evidence>
<evidence type="ECO:0000256" key="3">
    <source>
        <dbReference type="ARBA" id="ARBA00022664"/>
    </source>
</evidence>
<sequence length="795" mass="92463">MQREPGSSDDESKGSFQKRRKVTESSEEIERRLESLICRVGEKSSSSLESNLEGLATVLEADLPNFKSQILQILVLCSYQLPEKCTIYTTLVGLLNVRNYNCGGEFVEMMLRELKRLISTNQFKFAQFMIQFLSDLVNCNVVTPSSLIALFNSFISITRQDSLQSRKDWYVYAVLASLPWVGSALSEKHSIEVSTIFENIRMYIIHRDKSHREFLRVWSTDDPHPQEEYLDCLFAQVCKLRDDGWIEDVIIRPYRAFPVLANALQHDLPDFVVPPHIAEGSVYPIPQVIFRMFDYTDCPEGPLIPGNHAIERWLIEEQLRSIVRTFNCDKKECASRLLGYPGRDKVPLNHMIVECLMGDIFRLPESPYPLVMYAAVFIELCKLQPSMMPQVLAIASDMIYERLDTMNITCVDRFVNWFSQHLSNFQFRWTWEDWNDCLSCDPASPKAKFVKEVLEKCMRLAYYKRISDSVPPEFAPLLYNEPKISFKYDFKSGLNLSQEERAAYTASQRVITAIKTKCKDDELIIILEEIHQEEASTDGTTFCLPRLEVFLQSLLFLAQKSFSHSFSALYKFHKVLKWAGDGEEGKIAILSITKDVWKNHPQMMLVLVDKMIRMQIVDCASVAKWLFSPKMADDFTRLYVWEIMHSTIRKMNKHVQKLEVELTEMRGKSQISEKKSEDEEDDIMRTYNIFAPNQTDLQRMQDQLDAANGEQKKLFLIIFQRFIMILSDHLVRCESNKTAFNSPWYRNTIQRLQEIFLLHKDTVKKYMATMENLLFTMDLDTRILSVFKQFASVVN</sequence>